<keyword evidence="4" id="KW-1185">Reference proteome</keyword>
<dbReference type="CDD" id="cd00093">
    <property type="entry name" value="HTH_XRE"/>
    <property type="match status" value="1"/>
</dbReference>
<dbReference type="SMART" id="SM00530">
    <property type="entry name" value="HTH_XRE"/>
    <property type="match status" value="1"/>
</dbReference>
<organism evidence="3 4">
    <name type="scientific">Streptomyces chengmaiensis</name>
    <dbReference type="NCBI Taxonomy" id="3040919"/>
    <lineage>
        <taxon>Bacteria</taxon>
        <taxon>Bacillati</taxon>
        <taxon>Actinomycetota</taxon>
        <taxon>Actinomycetes</taxon>
        <taxon>Kitasatosporales</taxon>
        <taxon>Streptomycetaceae</taxon>
        <taxon>Streptomyces</taxon>
    </lineage>
</organism>
<dbReference type="InterPro" id="IPR001387">
    <property type="entry name" value="Cro/C1-type_HTH"/>
</dbReference>
<protein>
    <submittedName>
        <fullName evidence="3">Helix-turn-helix transcriptional regulator</fullName>
    </submittedName>
</protein>
<feature type="region of interest" description="Disordered" evidence="1">
    <location>
        <begin position="114"/>
        <end position="142"/>
    </location>
</feature>
<dbReference type="SUPFAM" id="SSF47413">
    <property type="entry name" value="lambda repressor-like DNA-binding domains"/>
    <property type="match status" value="1"/>
</dbReference>
<dbReference type="Proteomes" id="UP001223144">
    <property type="component" value="Unassembled WGS sequence"/>
</dbReference>
<dbReference type="InterPro" id="IPR010982">
    <property type="entry name" value="Lambda_DNA-bd_dom_sf"/>
</dbReference>
<proteinExistence type="predicted"/>
<dbReference type="RefSeq" id="WP_279931415.1">
    <property type="nucleotide sequence ID" value="NZ_JARWBG010000040.1"/>
</dbReference>
<dbReference type="Gene3D" id="1.10.260.40">
    <property type="entry name" value="lambda repressor-like DNA-binding domains"/>
    <property type="match status" value="1"/>
</dbReference>
<feature type="domain" description="HTH cro/C1-type" evidence="2">
    <location>
        <begin position="18"/>
        <end position="76"/>
    </location>
</feature>
<evidence type="ECO:0000313" key="3">
    <source>
        <dbReference type="EMBL" id="MDH2392357.1"/>
    </source>
</evidence>
<dbReference type="PROSITE" id="PS50943">
    <property type="entry name" value="HTH_CROC1"/>
    <property type="match status" value="1"/>
</dbReference>
<evidence type="ECO:0000259" key="2">
    <source>
        <dbReference type="PROSITE" id="PS50943"/>
    </source>
</evidence>
<name>A0ABT6HVK4_9ACTN</name>
<dbReference type="EMBL" id="JARWBG010000040">
    <property type="protein sequence ID" value="MDH2392357.1"/>
    <property type="molecule type" value="Genomic_DNA"/>
</dbReference>
<comment type="caution">
    <text evidence="3">The sequence shown here is derived from an EMBL/GenBank/DDBJ whole genome shotgun (WGS) entry which is preliminary data.</text>
</comment>
<gene>
    <name evidence="3" type="ORF">QCN29_26980</name>
</gene>
<dbReference type="Pfam" id="PF13560">
    <property type="entry name" value="HTH_31"/>
    <property type="match status" value="1"/>
</dbReference>
<reference evidence="3 4" key="1">
    <citation type="submission" date="2023-04" db="EMBL/GenBank/DDBJ databases">
        <title>Streptomyces chengmaiensis sp. nov. isolated from the stem of mangrove plant in Hainan.</title>
        <authorList>
            <person name="Huang X."/>
            <person name="Zhou S."/>
            <person name="Chu X."/>
            <person name="Xie Y."/>
            <person name="Lin Y."/>
        </authorList>
    </citation>
    <scope>NUCLEOTIDE SEQUENCE [LARGE SCALE GENOMIC DNA]</scope>
    <source>
        <strain evidence="3 4">HNM0663</strain>
    </source>
</reference>
<evidence type="ECO:0000256" key="1">
    <source>
        <dbReference type="SAM" id="MobiDB-lite"/>
    </source>
</evidence>
<accession>A0ABT6HVK4</accession>
<evidence type="ECO:0000313" key="4">
    <source>
        <dbReference type="Proteomes" id="UP001223144"/>
    </source>
</evidence>
<sequence>MTTDSKRRPLAAIVGERLRMLREAKGLRQEDVADAAREFGLNWGRSSIAALEQGSRNLDFEELIVLASVLRKLGGWEEPLIPSHEVIALNEQFNVYGYQLPAFMMNLTLPSARPAGSGEEGRTLNEEEALGSIETEPAETEEERLKRVARDVKIHDYILYSLWPDYEEPKRRRSSEMRGLELSRRIAERITLPDGSSLSDWFLVVTFAQGLWGRVPADERDARTEARGDYATKRALQSARGHVTRELIEELQEAFNARWSEVQAAYDELESVIDDPKKLKQWIRHVNSLEDRAKGIETPERKARRRVVVRRKWKIEE</sequence>